<dbReference type="AlphaFoldDB" id="A0A2H5QMI2"/>
<evidence type="ECO:0000313" key="3">
    <source>
        <dbReference type="Proteomes" id="UP000236630"/>
    </source>
</evidence>
<dbReference type="Proteomes" id="UP000236630">
    <property type="component" value="Unassembled WGS sequence"/>
</dbReference>
<comment type="caution">
    <text evidence="2">The sequence shown here is derived from an EMBL/GenBank/DDBJ whole genome shotgun (WGS) entry which is preliminary data.</text>
</comment>
<gene>
    <name evidence="2" type="ORF">CUMW_244020</name>
</gene>
<reference evidence="2 3" key="1">
    <citation type="journal article" date="2017" name="Front. Genet.">
        <title>Draft sequencing of the heterozygous diploid genome of Satsuma (Citrus unshiu Marc.) using a hybrid assembly approach.</title>
        <authorList>
            <person name="Shimizu T."/>
            <person name="Tanizawa Y."/>
            <person name="Mochizuki T."/>
            <person name="Nagasaki H."/>
            <person name="Yoshioka T."/>
            <person name="Toyoda A."/>
            <person name="Fujiyama A."/>
            <person name="Kaminuma E."/>
            <person name="Nakamura Y."/>
        </authorList>
    </citation>
    <scope>NUCLEOTIDE SEQUENCE [LARGE SCALE GENOMIC DNA]</scope>
    <source>
        <strain evidence="3">cv. Miyagawa wase</strain>
    </source>
</reference>
<keyword evidence="1" id="KW-0812">Transmembrane</keyword>
<dbReference type="EMBL" id="BDQV01000518">
    <property type="protein sequence ID" value="GAY65824.1"/>
    <property type="molecule type" value="Genomic_DNA"/>
</dbReference>
<keyword evidence="3" id="KW-1185">Reference proteome</keyword>
<keyword evidence="1" id="KW-0472">Membrane</keyword>
<evidence type="ECO:0000313" key="2">
    <source>
        <dbReference type="EMBL" id="GAY65824.1"/>
    </source>
</evidence>
<name>A0A2H5QMI2_CITUN</name>
<protein>
    <submittedName>
        <fullName evidence="2">Uncharacterized protein</fullName>
    </submittedName>
</protein>
<keyword evidence="1" id="KW-1133">Transmembrane helix</keyword>
<proteinExistence type="predicted"/>
<organism evidence="2 3">
    <name type="scientific">Citrus unshiu</name>
    <name type="common">Satsuma mandarin</name>
    <name type="synonym">Citrus nobilis var. unshiu</name>
    <dbReference type="NCBI Taxonomy" id="55188"/>
    <lineage>
        <taxon>Eukaryota</taxon>
        <taxon>Viridiplantae</taxon>
        <taxon>Streptophyta</taxon>
        <taxon>Embryophyta</taxon>
        <taxon>Tracheophyta</taxon>
        <taxon>Spermatophyta</taxon>
        <taxon>Magnoliopsida</taxon>
        <taxon>eudicotyledons</taxon>
        <taxon>Gunneridae</taxon>
        <taxon>Pentapetalae</taxon>
        <taxon>rosids</taxon>
        <taxon>malvids</taxon>
        <taxon>Sapindales</taxon>
        <taxon>Rutaceae</taxon>
        <taxon>Aurantioideae</taxon>
        <taxon>Citrus</taxon>
    </lineage>
</organism>
<sequence length="106" mass="12363">MVTEIFIIILIIISILKFLVTLFYFACTEYLFWLICLIRRNSFPSVSIGFSTNGNRNLGKSFTSCGIMPLFIHSSYLFEFMLSFREQPFPGYFVAKFSCHRCMIVI</sequence>
<evidence type="ECO:0000256" key="1">
    <source>
        <dbReference type="SAM" id="Phobius"/>
    </source>
</evidence>
<feature type="transmembrane region" description="Helical" evidence="1">
    <location>
        <begin position="6"/>
        <end position="33"/>
    </location>
</feature>
<accession>A0A2H5QMI2</accession>